<sequence length="685" mass="74012">MSALISFWSHALGATMFASLLVWRLFAGARQPGHRLLLGGFALTACWSWLAAIGPNSGLAHYAETARNLVWVGLLYSLYTSSEGRQQGVRLVYGAVSAVLGMEFVTSTLLIVGPSAAVEQTARILGITAAAGSLVLVHNLYGQAAPSSRPNIRFAMLALALSWVYDLNYYTIAYIDPASATGLGDWRGLAVALTGPLFALAARHEDDWRIRLSRAATFQSLSLLAICAYFAVMAVLATALRGTGGDWLRSLSAGLLAVMVVGAMVLVPSPRARSWAKVKIAKHFFEHRYDYRTEWLRFTDTLGASGADARPLGERVIKAFADVLDAPGGLLLERDSSGAFVTGAEWNWHGRGPAGLDAASADAFWDEISSSGRILELDAARGGWGGAPETVAIPAWMVDDPDAWIGVPLIHKERAVGLVLLAAPEYRRPLDWEDFDLIRTAGRQAASSLAEAQGQRALSNAQRFEEFNRRFAFILHDIKNLVSQLSLLTRNAERHADNADFRADMIATLKSSTEKMTDLLARLSPQATARSQKLHPQPLRDIVTAAIAGRRAIHEIKLLGDCGEWVAVDAPALDQAIGHLLQNAIDASPRNEPVTVRVGRSAEEVRILISDKGSGMDADFVRSRLFQPFVSTKESGFGIGAFEARSLIASMGGRISVESRPGQGTTFTIHLPAAESPPELQRKIA</sequence>
<evidence type="ECO:0000256" key="2">
    <source>
        <dbReference type="ARBA" id="ARBA00012438"/>
    </source>
</evidence>
<keyword evidence="5 9" id="KW-0418">Kinase</keyword>
<feature type="transmembrane region" description="Helical" evidence="7">
    <location>
        <begin position="6"/>
        <end position="23"/>
    </location>
</feature>
<keyword evidence="7" id="KW-0472">Membrane</keyword>
<feature type="transmembrane region" description="Helical" evidence="7">
    <location>
        <begin position="35"/>
        <end position="53"/>
    </location>
</feature>
<evidence type="ECO:0000256" key="7">
    <source>
        <dbReference type="SAM" id="Phobius"/>
    </source>
</evidence>
<dbReference type="PROSITE" id="PS50109">
    <property type="entry name" value="HIS_KIN"/>
    <property type="match status" value="1"/>
</dbReference>
<dbReference type="RefSeq" id="WP_249867910.1">
    <property type="nucleotide sequence ID" value="NZ_JAMGBC010000001.1"/>
</dbReference>
<dbReference type="GO" id="GO:0004673">
    <property type="term" value="F:protein histidine kinase activity"/>
    <property type="evidence" value="ECO:0007669"/>
    <property type="project" value="UniProtKB-EC"/>
</dbReference>
<dbReference type="SUPFAM" id="SSF55781">
    <property type="entry name" value="GAF domain-like"/>
    <property type="match status" value="1"/>
</dbReference>
<organism evidence="9 10">
    <name type="scientific">Sphingomonas anseongensis</name>
    <dbReference type="NCBI Taxonomy" id="2908207"/>
    <lineage>
        <taxon>Bacteria</taxon>
        <taxon>Pseudomonadati</taxon>
        <taxon>Pseudomonadota</taxon>
        <taxon>Alphaproteobacteria</taxon>
        <taxon>Sphingomonadales</taxon>
        <taxon>Sphingomonadaceae</taxon>
        <taxon>Sphingomonas</taxon>
    </lineage>
</organism>
<feature type="transmembrane region" description="Helical" evidence="7">
    <location>
        <begin position="186"/>
        <end position="202"/>
    </location>
</feature>
<keyword evidence="7" id="KW-0812">Transmembrane</keyword>
<feature type="transmembrane region" description="Helical" evidence="7">
    <location>
        <begin position="247"/>
        <end position="267"/>
    </location>
</feature>
<comment type="caution">
    <text evidence="9">The sequence shown here is derived from an EMBL/GenBank/DDBJ whole genome shotgun (WGS) entry which is preliminary data.</text>
</comment>
<feature type="transmembrane region" description="Helical" evidence="7">
    <location>
        <begin position="124"/>
        <end position="142"/>
    </location>
</feature>
<dbReference type="InterPro" id="IPR004358">
    <property type="entry name" value="Sig_transdc_His_kin-like_C"/>
</dbReference>
<evidence type="ECO:0000259" key="8">
    <source>
        <dbReference type="PROSITE" id="PS50109"/>
    </source>
</evidence>
<dbReference type="InterPro" id="IPR029016">
    <property type="entry name" value="GAF-like_dom_sf"/>
</dbReference>
<evidence type="ECO:0000256" key="5">
    <source>
        <dbReference type="ARBA" id="ARBA00022777"/>
    </source>
</evidence>
<dbReference type="NCBIfam" id="TIGR02916">
    <property type="entry name" value="PEP_his_kin"/>
    <property type="match status" value="1"/>
</dbReference>
<dbReference type="InterPro" id="IPR014265">
    <property type="entry name" value="XrtA/PrsK"/>
</dbReference>
<keyword evidence="7" id="KW-1133">Transmembrane helix</keyword>
<dbReference type="SUPFAM" id="SSF55874">
    <property type="entry name" value="ATPase domain of HSP90 chaperone/DNA topoisomerase II/histidine kinase"/>
    <property type="match status" value="1"/>
</dbReference>
<accession>A0ABT0RFF6</accession>
<protein>
    <recommendedName>
        <fullName evidence="2">histidine kinase</fullName>
        <ecNumber evidence="2">2.7.13.3</ecNumber>
    </recommendedName>
</protein>
<evidence type="ECO:0000256" key="4">
    <source>
        <dbReference type="ARBA" id="ARBA00022741"/>
    </source>
</evidence>
<keyword evidence="6" id="KW-0067">ATP-binding</keyword>
<feature type="transmembrane region" description="Helical" evidence="7">
    <location>
        <begin position="223"/>
        <end position="241"/>
    </location>
</feature>
<keyword evidence="4" id="KW-0547">Nucleotide-binding</keyword>
<evidence type="ECO:0000256" key="1">
    <source>
        <dbReference type="ARBA" id="ARBA00000085"/>
    </source>
</evidence>
<proteinExistence type="predicted"/>
<evidence type="ECO:0000256" key="6">
    <source>
        <dbReference type="ARBA" id="ARBA00022840"/>
    </source>
</evidence>
<dbReference type="PANTHER" id="PTHR44936:SF10">
    <property type="entry name" value="SENSOR PROTEIN RSTB"/>
    <property type="match status" value="1"/>
</dbReference>
<reference evidence="9" key="1">
    <citation type="submission" date="2022-05" db="EMBL/GenBank/DDBJ databases">
        <authorList>
            <person name="Jo J.-H."/>
            <person name="Im W.-T."/>
        </authorList>
    </citation>
    <scope>NUCLEOTIDE SEQUENCE</scope>
    <source>
        <strain evidence="9">RG327</strain>
    </source>
</reference>
<feature type="domain" description="Histidine kinase" evidence="8">
    <location>
        <begin position="473"/>
        <end position="675"/>
    </location>
</feature>
<dbReference type="Gene3D" id="3.30.450.40">
    <property type="match status" value="1"/>
</dbReference>
<keyword evidence="10" id="KW-1185">Reference proteome</keyword>
<keyword evidence="3 9" id="KW-0808">Transferase</keyword>
<comment type="catalytic activity">
    <reaction evidence="1">
        <text>ATP + protein L-histidine = ADP + protein N-phospho-L-histidine.</text>
        <dbReference type="EC" id="2.7.13.3"/>
    </reaction>
</comment>
<feature type="transmembrane region" description="Helical" evidence="7">
    <location>
        <begin position="154"/>
        <end position="174"/>
    </location>
</feature>
<dbReference type="SMART" id="SM00387">
    <property type="entry name" value="HATPase_c"/>
    <property type="match status" value="1"/>
</dbReference>
<dbReference type="InterPro" id="IPR050980">
    <property type="entry name" value="2C_sensor_his_kinase"/>
</dbReference>
<evidence type="ECO:0000256" key="3">
    <source>
        <dbReference type="ARBA" id="ARBA00022679"/>
    </source>
</evidence>
<gene>
    <name evidence="9" type="primary">prsK</name>
    <name evidence="9" type="ORF">LZ519_06600</name>
</gene>
<dbReference type="EMBL" id="JAMGBC010000001">
    <property type="protein sequence ID" value="MCL6678986.1"/>
    <property type="molecule type" value="Genomic_DNA"/>
</dbReference>
<evidence type="ECO:0000313" key="9">
    <source>
        <dbReference type="EMBL" id="MCL6678986.1"/>
    </source>
</evidence>
<feature type="transmembrane region" description="Helical" evidence="7">
    <location>
        <begin position="91"/>
        <end position="112"/>
    </location>
</feature>
<dbReference type="Proteomes" id="UP001165343">
    <property type="component" value="Unassembled WGS sequence"/>
</dbReference>
<dbReference type="InterPro" id="IPR003594">
    <property type="entry name" value="HATPase_dom"/>
</dbReference>
<dbReference type="InterPro" id="IPR005467">
    <property type="entry name" value="His_kinase_dom"/>
</dbReference>
<dbReference type="EC" id="2.7.13.3" evidence="2"/>
<dbReference type="InterPro" id="IPR036890">
    <property type="entry name" value="HATPase_C_sf"/>
</dbReference>
<dbReference type="PRINTS" id="PR00344">
    <property type="entry name" value="BCTRLSENSOR"/>
</dbReference>
<dbReference type="Gene3D" id="3.30.565.10">
    <property type="entry name" value="Histidine kinase-like ATPase, C-terminal domain"/>
    <property type="match status" value="1"/>
</dbReference>
<name>A0ABT0RFF6_9SPHN</name>
<dbReference type="Pfam" id="PF02518">
    <property type="entry name" value="HATPase_c"/>
    <property type="match status" value="1"/>
</dbReference>
<dbReference type="PANTHER" id="PTHR44936">
    <property type="entry name" value="SENSOR PROTEIN CREC"/>
    <property type="match status" value="1"/>
</dbReference>
<evidence type="ECO:0000313" key="10">
    <source>
        <dbReference type="Proteomes" id="UP001165343"/>
    </source>
</evidence>